<feature type="binding site" evidence="18">
    <location>
        <position position="61"/>
    </location>
    <ligand>
        <name>K(+)</name>
        <dbReference type="ChEBI" id="CHEBI:29103"/>
    </ligand>
</feature>
<comment type="catalytic activity">
    <reaction evidence="1 18 19">
        <text>(6R)-NADHX = (6S)-NADHX</text>
        <dbReference type="Rhea" id="RHEA:32215"/>
        <dbReference type="ChEBI" id="CHEBI:64074"/>
        <dbReference type="ChEBI" id="CHEBI:64075"/>
        <dbReference type="EC" id="5.1.99.6"/>
    </reaction>
</comment>
<keyword evidence="8 17" id="KW-0521">NADP</keyword>
<evidence type="ECO:0000313" key="23">
    <source>
        <dbReference type="Proteomes" id="UP000197535"/>
    </source>
</evidence>
<dbReference type="OrthoDB" id="9806925at2"/>
<keyword evidence="6 17" id="KW-0547">Nucleotide-binding</keyword>
<dbReference type="PANTHER" id="PTHR12592">
    <property type="entry name" value="ATP-DEPENDENT (S)-NAD(P)H-HYDRATE DEHYDRATASE FAMILY MEMBER"/>
    <property type="match status" value="1"/>
</dbReference>
<dbReference type="HAMAP" id="MF_01966">
    <property type="entry name" value="NADHX_epimerase"/>
    <property type="match status" value="1"/>
</dbReference>
<comment type="cofactor">
    <cofactor evidence="18 19">
        <name>K(+)</name>
        <dbReference type="ChEBI" id="CHEBI:29103"/>
    </cofactor>
    <text evidence="18 19">Binds 1 potassium ion per subunit.</text>
</comment>
<feature type="binding site" evidence="17">
    <location>
        <begin position="407"/>
        <end position="411"/>
    </location>
    <ligand>
        <name>AMP</name>
        <dbReference type="ChEBI" id="CHEBI:456215"/>
    </ligand>
</feature>
<dbReference type="InterPro" id="IPR036652">
    <property type="entry name" value="YjeF_N_dom_sf"/>
</dbReference>
<feature type="binding site" evidence="17">
    <location>
        <position position="317"/>
    </location>
    <ligand>
        <name>(6S)-NADPHX</name>
        <dbReference type="ChEBI" id="CHEBI:64076"/>
    </ligand>
</feature>
<dbReference type="Pfam" id="PF01256">
    <property type="entry name" value="Carb_kinase"/>
    <property type="match status" value="1"/>
</dbReference>
<dbReference type="InterPro" id="IPR030677">
    <property type="entry name" value="Nnr"/>
</dbReference>
<evidence type="ECO:0000256" key="14">
    <source>
        <dbReference type="ARBA" id="ARBA00025153"/>
    </source>
</evidence>
<dbReference type="PROSITE" id="PS51385">
    <property type="entry name" value="YJEF_N"/>
    <property type="match status" value="1"/>
</dbReference>
<dbReference type="EC" id="5.1.99.6" evidence="19"/>
<sequence>MPSQSALYAIADIRAVEQTCLATLSEGTLMQRAGKAAAECALGLLPNASSRVLAVAGPGNNGGDVIEAARLLAEHGLDVTLWLCADRSSLPADAARMLENARSSPLNIVETPSALPDNMEGWNLVIDGLFGIGLTRPLKGLYGTLAEWINALSCPVLALDVPSGLDADTGAIVGEDGIAIRASHTITFIADKPGLHTLHGRDYAGHVHVASLDIDTNLFPPACAHLNSVSAFSAFLKKRPHNSHKGSFGDVIVAGGAPGMAGAPILAARAAAKCGAGRVYAAFIGDPPAYDSAQPELMCRAAPSMDFSTGAVVAGPGMGTSREAHDVLAAILHASSPLVLDADALNLIAAEPGLQARLAELTAPTVMTPHPLEAARLLQSSTADVQSDRLHSARALAQRFHAVVILKGSGSVIARPDGEAAINTTGNPALATAGTGDVLAGICGALLAQGFPAWQAALAATWLHGHAADTLVQQGIGPIGLTASELIPAVRTLLNQLTEAHAGNHIPH</sequence>
<dbReference type="CDD" id="cd01171">
    <property type="entry name" value="YXKO-related"/>
    <property type="match status" value="1"/>
</dbReference>
<dbReference type="SUPFAM" id="SSF53613">
    <property type="entry name" value="Ribokinase-like"/>
    <property type="match status" value="1"/>
</dbReference>
<protein>
    <recommendedName>
        <fullName evidence="19">Bifunctional NAD(P)H-hydrate repair enzyme</fullName>
    </recommendedName>
    <alternativeName>
        <fullName evidence="19">Nicotinamide nucleotide repair protein</fullName>
    </alternativeName>
    <domain>
        <recommendedName>
            <fullName evidence="19">ADP-dependent (S)-NAD(P)H-hydrate dehydratase</fullName>
            <ecNumber evidence="19">4.2.1.136</ecNumber>
        </recommendedName>
        <alternativeName>
            <fullName evidence="19">ADP-dependent NAD(P)HX dehydratase</fullName>
        </alternativeName>
    </domain>
    <domain>
        <recommendedName>
            <fullName evidence="19">NAD(P)H-hydrate epimerase</fullName>
            <ecNumber evidence="19">5.1.99.6</ecNumber>
        </recommendedName>
    </domain>
</protein>
<dbReference type="EC" id="4.2.1.136" evidence="19"/>
<dbReference type="GO" id="GO:0052856">
    <property type="term" value="F:NAD(P)HX epimerase activity"/>
    <property type="evidence" value="ECO:0007669"/>
    <property type="project" value="UniProtKB-UniRule"/>
</dbReference>
<comment type="similarity">
    <text evidence="3 19">In the N-terminal section; belongs to the NnrE/AIBP family.</text>
</comment>
<accession>A0A254TJP3</accession>
<evidence type="ECO:0000256" key="11">
    <source>
        <dbReference type="ARBA" id="ARBA00023235"/>
    </source>
</evidence>
<dbReference type="SUPFAM" id="SSF64153">
    <property type="entry name" value="YjeF N-terminal domain-like"/>
    <property type="match status" value="1"/>
</dbReference>
<dbReference type="GO" id="GO:0110051">
    <property type="term" value="P:metabolite repair"/>
    <property type="evidence" value="ECO:0007669"/>
    <property type="project" value="TreeGrafter"/>
</dbReference>
<dbReference type="Gene3D" id="3.40.1190.20">
    <property type="match status" value="1"/>
</dbReference>
<dbReference type="InterPro" id="IPR004443">
    <property type="entry name" value="YjeF_N_dom"/>
</dbReference>
<feature type="binding site" evidence="18">
    <location>
        <begin position="60"/>
        <end position="64"/>
    </location>
    <ligand>
        <name>(6S)-NADPHX</name>
        <dbReference type="ChEBI" id="CHEBI:64076"/>
    </ligand>
</feature>
<evidence type="ECO:0000256" key="9">
    <source>
        <dbReference type="ARBA" id="ARBA00022958"/>
    </source>
</evidence>
<reference evidence="22 23" key="1">
    <citation type="submission" date="2016-02" db="EMBL/GenBank/DDBJ databases">
        <authorList>
            <person name="Wen L."/>
            <person name="He K."/>
            <person name="Yang H."/>
        </authorList>
    </citation>
    <scope>NUCLEOTIDE SEQUENCE [LARGE SCALE GENOMIC DNA]</scope>
    <source>
        <strain evidence="22 23">TSA40</strain>
    </source>
</reference>
<evidence type="ECO:0000256" key="10">
    <source>
        <dbReference type="ARBA" id="ARBA00023027"/>
    </source>
</evidence>
<feature type="binding site" evidence="18">
    <location>
        <position position="163"/>
    </location>
    <ligand>
        <name>K(+)</name>
        <dbReference type="ChEBI" id="CHEBI:29103"/>
    </ligand>
</feature>
<evidence type="ECO:0000256" key="17">
    <source>
        <dbReference type="HAMAP-Rule" id="MF_01965"/>
    </source>
</evidence>
<feature type="binding site" evidence="18">
    <location>
        <position position="142"/>
    </location>
    <ligand>
        <name>(6S)-NADPHX</name>
        <dbReference type="ChEBI" id="CHEBI:64076"/>
    </ligand>
</feature>
<evidence type="ECO:0000256" key="3">
    <source>
        <dbReference type="ARBA" id="ARBA00006001"/>
    </source>
</evidence>
<dbReference type="EMBL" id="LSTO01000001">
    <property type="protein sequence ID" value="OWW22839.1"/>
    <property type="molecule type" value="Genomic_DNA"/>
</dbReference>
<keyword evidence="5 18" id="KW-0479">Metal-binding</keyword>
<dbReference type="HAMAP" id="MF_01965">
    <property type="entry name" value="NADHX_dehydratase"/>
    <property type="match status" value="1"/>
</dbReference>
<dbReference type="AlphaFoldDB" id="A0A254TJP3"/>
<dbReference type="GO" id="GO:0046872">
    <property type="term" value="F:metal ion binding"/>
    <property type="evidence" value="ECO:0007669"/>
    <property type="project" value="UniProtKB-UniRule"/>
</dbReference>
<comment type="similarity">
    <text evidence="17">Belongs to the NnrD/CARKD family.</text>
</comment>
<dbReference type="PROSITE" id="PS51383">
    <property type="entry name" value="YJEF_C_3"/>
    <property type="match status" value="1"/>
</dbReference>
<gene>
    <name evidence="17" type="primary">nnrD</name>
    <name evidence="18" type="synonym">nnrE</name>
    <name evidence="22" type="ORF">AYR66_13070</name>
</gene>
<keyword evidence="7 17" id="KW-0067">ATP-binding</keyword>
<name>A0A254TJP3_9BURK</name>
<dbReference type="PIRSF" id="PIRSF017184">
    <property type="entry name" value="Nnr"/>
    <property type="match status" value="1"/>
</dbReference>
<comment type="function">
    <text evidence="14 19">Bifunctional enzyme that catalyzes the epimerization of the S- and R-forms of NAD(P)HX and the dehydration of the S-form of NAD(P)HX at the expense of ADP, which is converted to AMP. This allows the repair of both epimers of NAD(P)HX, a damaged form of NAD(P)H that is a result of enzymatic or heat-dependent hydration.</text>
</comment>
<keyword evidence="11 18" id="KW-0413">Isomerase</keyword>
<comment type="function">
    <text evidence="17">Catalyzes the dehydration of the S-form of NAD(P)HX at the expense of ADP, which is converted to AMP. Together with NAD(P)HX epimerase, which catalyzes the epimerization of the S- and R-forms, the enzyme allows the repair of both epimers of NAD(P)HX, a damaged form of NAD(P)H that is a result of enzymatic or heat-dependent hydration.</text>
</comment>
<comment type="caution">
    <text evidence="22">The sequence shown here is derived from an EMBL/GenBank/DDBJ whole genome shotgun (WGS) entry which is preliminary data.</text>
</comment>
<evidence type="ECO:0000256" key="7">
    <source>
        <dbReference type="ARBA" id="ARBA00022840"/>
    </source>
</evidence>
<feature type="binding site" evidence="18">
    <location>
        <position position="127"/>
    </location>
    <ligand>
        <name>K(+)</name>
        <dbReference type="ChEBI" id="CHEBI:29103"/>
    </ligand>
</feature>
<comment type="catalytic activity">
    <reaction evidence="16 17 19">
        <text>(6S)-NADPHX + ADP = AMP + phosphate + NADPH + H(+)</text>
        <dbReference type="Rhea" id="RHEA:32235"/>
        <dbReference type="ChEBI" id="CHEBI:15378"/>
        <dbReference type="ChEBI" id="CHEBI:43474"/>
        <dbReference type="ChEBI" id="CHEBI:57783"/>
        <dbReference type="ChEBI" id="CHEBI:64076"/>
        <dbReference type="ChEBI" id="CHEBI:456215"/>
        <dbReference type="ChEBI" id="CHEBI:456216"/>
        <dbReference type="EC" id="4.2.1.136"/>
    </reaction>
</comment>
<comment type="function">
    <text evidence="18">Catalyzes the epimerization of the S- and R-forms of NAD(P)HX, a damaged form of NAD(P)H that is a result of enzymatic or heat-dependent hydration. This is a prerequisite for the S-specific NAD(P)H-hydrate dehydratase to allow the repair of both epimers of NAD(P)HX.</text>
</comment>
<evidence type="ECO:0000256" key="1">
    <source>
        <dbReference type="ARBA" id="ARBA00000013"/>
    </source>
</evidence>
<dbReference type="InterPro" id="IPR029056">
    <property type="entry name" value="Ribokinase-like"/>
</dbReference>
<dbReference type="InterPro" id="IPR000631">
    <property type="entry name" value="CARKD"/>
</dbReference>
<evidence type="ECO:0000256" key="6">
    <source>
        <dbReference type="ARBA" id="ARBA00022741"/>
    </source>
</evidence>
<comment type="catalytic activity">
    <reaction evidence="2 18 19">
        <text>(6R)-NADPHX = (6S)-NADPHX</text>
        <dbReference type="Rhea" id="RHEA:32227"/>
        <dbReference type="ChEBI" id="CHEBI:64076"/>
        <dbReference type="ChEBI" id="CHEBI:64077"/>
        <dbReference type="EC" id="5.1.99.6"/>
    </reaction>
</comment>
<dbReference type="GO" id="GO:0052855">
    <property type="term" value="F:ADP-dependent NAD(P)H-hydrate dehydratase activity"/>
    <property type="evidence" value="ECO:0007669"/>
    <property type="project" value="UniProtKB-UniRule"/>
</dbReference>
<evidence type="ECO:0000256" key="13">
    <source>
        <dbReference type="ARBA" id="ARBA00023268"/>
    </source>
</evidence>
<comment type="catalytic activity">
    <reaction evidence="15 17 19">
        <text>(6S)-NADHX + ADP = AMP + phosphate + NADH + H(+)</text>
        <dbReference type="Rhea" id="RHEA:32223"/>
        <dbReference type="ChEBI" id="CHEBI:15378"/>
        <dbReference type="ChEBI" id="CHEBI:43474"/>
        <dbReference type="ChEBI" id="CHEBI:57945"/>
        <dbReference type="ChEBI" id="CHEBI:64074"/>
        <dbReference type="ChEBI" id="CHEBI:456215"/>
        <dbReference type="ChEBI" id="CHEBI:456216"/>
        <dbReference type="EC" id="4.2.1.136"/>
    </reaction>
</comment>
<keyword evidence="23" id="KW-1185">Reference proteome</keyword>
<dbReference type="GO" id="GO:0046496">
    <property type="term" value="P:nicotinamide nucleotide metabolic process"/>
    <property type="evidence" value="ECO:0007669"/>
    <property type="project" value="UniProtKB-UniRule"/>
</dbReference>
<dbReference type="NCBIfam" id="TIGR00197">
    <property type="entry name" value="yjeF_nterm"/>
    <property type="match status" value="1"/>
</dbReference>
<dbReference type="Pfam" id="PF03853">
    <property type="entry name" value="YjeF_N"/>
    <property type="match status" value="1"/>
</dbReference>
<feature type="domain" description="YjeF C-terminal" evidence="20">
    <location>
        <begin position="228"/>
        <end position="497"/>
    </location>
</feature>
<feature type="domain" description="YjeF N-terminal" evidence="21">
    <location>
        <begin position="13"/>
        <end position="220"/>
    </location>
</feature>
<proteinExistence type="inferred from homology"/>
<dbReference type="PANTHER" id="PTHR12592:SF0">
    <property type="entry name" value="ATP-DEPENDENT (S)-NAD(P)H-HYDRATE DEHYDRATASE"/>
    <property type="match status" value="1"/>
</dbReference>
<evidence type="ECO:0000256" key="12">
    <source>
        <dbReference type="ARBA" id="ARBA00023239"/>
    </source>
</evidence>
<evidence type="ECO:0000259" key="20">
    <source>
        <dbReference type="PROSITE" id="PS51383"/>
    </source>
</evidence>
<keyword evidence="12 17" id="KW-0456">Lyase</keyword>
<evidence type="ECO:0000256" key="15">
    <source>
        <dbReference type="ARBA" id="ARBA00048238"/>
    </source>
</evidence>
<keyword evidence="10 17" id="KW-0520">NAD</keyword>
<dbReference type="GO" id="GO:0005524">
    <property type="term" value="F:ATP binding"/>
    <property type="evidence" value="ECO:0007669"/>
    <property type="project" value="UniProtKB-UniRule"/>
</dbReference>
<comment type="subunit">
    <text evidence="17">Homotetramer.</text>
</comment>
<dbReference type="Proteomes" id="UP000197535">
    <property type="component" value="Unassembled WGS sequence"/>
</dbReference>
<keyword evidence="13" id="KW-0511">Multifunctional enzyme</keyword>
<evidence type="ECO:0000256" key="5">
    <source>
        <dbReference type="ARBA" id="ARBA00022723"/>
    </source>
</evidence>
<dbReference type="NCBIfam" id="TIGR00196">
    <property type="entry name" value="yjeF_cterm"/>
    <property type="match status" value="1"/>
</dbReference>
<evidence type="ECO:0000256" key="4">
    <source>
        <dbReference type="ARBA" id="ARBA00009524"/>
    </source>
</evidence>
<keyword evidence="9 18" id="KW-0630">Potassium</keyword>
<comment type="cofactor">
    <cofactor evidence="17">
        <name>Mg(2+)</name>
        <dbReference type="ChEBI" id="CHEBI:18420"/>
    </cofactor>
</comment>
<feature type="binding site" evidence="17">
    <location>
        <position position="370"/>
    </location>
    <ligand>
        <name>(6S)-NADPHX</name>
        <dbReference type="ChEBI" id="CHEBI:64076"/>
    </ligand>
</feature>
<feature type="binding site" evidence="17">
    <location>
        <position position="263"/>
    </location>
    <ligand>
        <name>(6S)-NADPHX</name>
        <dbReference type="ChEBI" id="CHEBI:64076"/>
    </ligand>
</feature>
<evidence type="ECO:0000256" key="19">
    <source>
        <dbReference type="PIRNR" id="PIRNR017184"/>
    </source>
</evidence>
<dbReference type="RefSeq" id="WP_088709694.1">
    <property type="nucleotide sequence ID" value="NZ_LSTO01000001.1"/>
</dbReference>
<feature type="binding site" evidence="17">
    <location>
        <position position="436"/>
    </location>
    <ligand>
        <name>AMP</name>
        <dbReference type="ChEBI" id="CHEBI:456215"/>
    </ligand>
</feature>
<evidence type="ECO:0000256" key="2">
    <source>
        <dbReference type="ARBA" id="ARBA00000909"/>
    </source>
</evidence>
<dbReference type="Gene3D" id="3.40.50.10260">
    <property type="entry name" value="YjeF N-terminal domain"/>
    <property type="match status" value="1"/>
</dbReference>
<comment type="similarity">
    <text evidence="18">Belongs to the NnrE/AIBP family.</text>
</comment>
<evidence type="ECO:0000259" key="21">
    <source>
        <dbReference type="PROSITE" id="PS51385"/>
    </source>
</evidence>
<feature type="binding site" evidence="18">
    <location>
        <begin position="131"/>
        <end position="137"/>
    </location>
    <ligand>
        <name>(6S)-NADPHX</name>
        <dbReference type="ChEBI" id="CHEBI:64076"/>
    </ligand>
</feature>
<evidence type="ECO:0000256" key="16">
    <source>
        <dbReference type="ARBA" id="ARBA00049209"/>
    </source>
</evidence>
<evidence type="ECO:0000313" key="22">
    <source>
        <dbReference type="EMBL" id="OWW22839.1"/>
    </source>
</evidence>
<comment type="similarity">
    <text evidence="4 19">In the C-terminal section; belongs to the NnrD/CARKD family.</text>
</comment>
<evidence type="ECO:0000256" key="18">
    <source>
        <dbReference type="HAMAP-Rule" id="MF_01966"/>
    </source>
</evidence>
<feature type="binding site" evidence="17">
    <location>
        <position position="437"/>
    </location>
    <ligand>
        <name>(6S)-NADPHX</name>
        <dbReference type="ChEBI" id="CHEBI:64076"/>
    </ligand>
</feature>
<evidence type="ECO:0000256" key="8">
    <source>
        <dbReference type="ARBA" id="ARBA00022857"/>
    </source>
</evidence>
<feature type="binding site" evidence="18">
    <location>
        <position position="160"/>
    </location>
    <ligand>
        <name>(6S)-NADPHX</name>
        <dbReference type="ChEBI" id="CHEBI:64076"/>
    </ligand>
</feature>
<organism evidence="22 23">
    <name type="scientific">Noviherbaspirillum denitrificans</name>
    <dbReference type="NCBI Taxonomy" id="1968433"/>
    <lineage>
        <taxon>Bacteria</taxon>
        <taxon>Pseudomonadati</taxon>
        <taxon>Pseudomonadota</taxon>
        <taxon>Betaproteobacteria</taxon>
        <taxon>Burkholderiales</taxon>
        <taxon>Oxalobacteraceae</taxon>
        <taxon>Noviherbaspirillum</taxon>
    </lineage>
</organism>